<keyword evidence="4" id="KW-1185">Reference proteome</keyword>
<evidence type="ECO:0000259" key="2">
    <source>
        <dbReference type="PROSITE" id="PS50837"/>
    </source>
</evidence>
<name>A0A9P6E7X8_9AGAR</name>
<dbReference type="InterPro" id="IPR007111">
    <property type="entry name" value="NACHT_NTPase"/>
</dbReference>
<dbReference type="PANTHER" id="PTHR10039">
    <property type="entry name" value="AMELOGENIN"/>
    <property type="match status" value="1"/>
</dbReference>
<dbReference type="Proteomes" id="UP000807306">
    <property type="component" value="Unassembled WGS sequence"/>
</dbReference>
<dbReference type="OrthoDB" id="4760524at2759"/>
<evidence type="ECO:0000313" key="3">
    <source>
        <dbReference type="EMBL" id="KAF9524038.1"/>
    </source>
</evidence>
<comment type="caution">
    <text evidence="3">The sequence shown here is derived from an EMBL/GenBank/DDBJ whole genome shotgun (WGS) entry which is preliminary data.</text>
</comment>
<keyword evidence="1" id="KW-0677">Repeat</keyword>
<proteinExistence type="predicted"/>
<dbReference type="InterPro" id="IPR056884">
    <property type="entry name" value="NPHP3-like_N"/>
</dbReference>
<sequence>MSRYAGRGHQDLSTCLEGTRATTLQELDVWRRKNKHEQGSKMMWLTGSAGSGKTAIAQTVCQRFREEGFFVVDCSFFRSTGRTDPRYLFLSIAYQLAVANPLLKSFIEAVVQADPVIVDAPMDIQLERLIVGPITGAEGHLPTIFVIIDGLDESDGESQQILILRLLQSTIQDHRLPTRILIASRPESWIQNTLLSPPSPPISTITLNQNTEADRDIRAFYNSEFRKIRHDAEHFHSMNSVPTPWPSDTELDELVWRASGQFIYAKTVTRFVSEPGHSPLDRLKLILHPLSESTEQLSPLGQLDALYINILSSVADWNLTSSFLGALAVFRSFKKRREALPIIEGLLDLKPGDAHRALRNLHPLVFVPRDLAPVRERMSHEEYRALLCDKSQHFLFYHKSFIDFLHDPARAREYCVDIPEIHRRMAMGCLNILQNVTSTSPTRLFSVTWLYAVDLWDFHCRYSGNRCNEQLFRTLEQFSLTSWYFMVRKTEDEETWKKLTALRQMEKCDNRALEAIQEVKKILASVNLPFLVQFNATGMQNWVGQQSDIALLNFPKCRLKFWILHKMAAKDGRV</sequence>
<evidence type="ECO:0000313" key="4">
    <source>
        <dbReference type="Proteomes" id="UP000807306"/>
    </source>
</evidence>
<protein>
    <recommendedName>
        <fullName evidence="2">NACHT domain-containing protein</fullName>
    </recommendedName>
</protein>
<accession>A0A9P6E7X8</accession>
<dbReference type="PANTHER" id="PTHR10039:SF14">
    <property type="entry name" value="NACHT DOMAIN-CONTAINING PROTEIN"/>
    <property type="match status" value="1"/>
</dbReference>
<reference evidence="3" key="1">
    <citation type="submission" date="2020-11" db="EMBL/GenBank/DDBJ databases">
        <authorList>
            <consortium name="DOE Joint Genome Institute"/>
            <person name="Ahrendt S."/>
            <person name="Riley R."/>
            <person name="Andreopoulos W."/>
            <person name="Labutti K."/>
            <person name="Pangilinan J."/>
            <person name="Ruiz-Duenas F.J."/>
            <person name="Barrasa J.M."/>
            <person name="Sanchez-Garcia M."/>
            <person name="Camarero S."/>
            <person name="Miyauchi S."/>
            <person name="Serrano A."/>
            <person name="Linde D."/>
            <person name="Babiker R."/>
            <person name="Drula E."/>
            <person name="Ayuso-Fernandez I."/>
            <person name="Pacheco R."/>
            <person name="Padilla G."/>
            <person name="Ferreira P."/>
            <person name="Barriuso J."/>
            <person name="Kellner H."/>
            <person name="Castanera R."/>
            <person name="Alfaro M."/>
            <person name="Ramirez L."/>
            <person name="Pisabarro A.G."/>
            <person name="Kuo A."/>
            <person name="Tritt A."/>
            <person name="Lipzen A."/>
            <person name="He G."/>
            <person name="Yan M."/>
            <person name="Ng V."/>
            <person name="Cullen D."/>
            <person name="Martin F."/>
            <person name="Rosso M.-N."/>
            <person name="Henrissat B."/>
            <person name="Hibbett D."/>
            <person name="Martinez A.T."/>
            <person name="Grigoriev I.V."/>
        </authorList>
    </citation>
    <scope>NUCLEOTIDE SEQUENCE</scope>
    <source>
        <strain evidence="3">CBS 506.95</strain>
    </source>
</reference>
<evidence type="ECO:0000256" key="1">
    <source>
        <dbReference type="ARBA" id="ARBA00022737"/>
    </source>
</evidence>
<dbReference type="Gene3D" id="3.40.50.300">
    <property type="entry name" value="P-loop containing nucleotide triphosphate hydrolases"/>
    <property type="match status" value="1"/>
</dbReference>
<gene>
    <name evidence="3" type="ORF">CPB83DRAFT_645205</name>
</gene>
<dbReference type="InterPro" id="IPR027417">
    <property type="entry name" value="P-loop_NTPase"/>
</dbReference>
<dbReference type="SUPFAM" id="SSF52540">
    <property type="entry name" value="P-loop containing nucleoside triphosphate hydrolases"/>
    <property type="match status" value="1"/>
</dbReference>
<feature type="domain" description="NACHT" evidence="2">
    <location>
        <begin position="41"/>
        <end position="188"/>
    </location>
</feature>
<dbReference type="EMBL" id="MU157906">
    <property type="protein sequence ID" value="KAF9524038.1"/>
    <property type="molecule type" value="Genomic_DNA"/>
</dbReference>
<organism evidence="3 4">
    <name type="scientific">Crepidotus variabilis</name>
    <dbReference type="NCBI Taxonomy" id="179855"/>
    <lineage>
        <taxon>Eukaryota</taxon>
        <taxon>Fungi</taxon>
        <taxon>Dikarya</taxon>
        <taxon>Basidiomycota</taxon>
        <taxon>Agaricomycotina</taxon>
        <taxon>Agaricomycetes</taxon>
        <taxon>Agaricomycetidae</taxon>
        <taxon>Agaricales</taxon>
        <taxon>Agaricineae</taxon>
        <taxon>Crepidotaceae</taxon>
        <taxon>Crepidotus</taxon>
    </lineage>
</organism>
<dbReference type="Pfam" id="PF24883">
    <property type="entry name" value="NPHP3_N"/>
    <property type="match status" value="1"/>
</dbReference>
<dbReference type="PROSITE" id="PS50837">
    <property type="entry name" value="NACHT"/>
    <property type="match status" value="1"/>
</dbReference>
<dbReference type="AlphaFoldDB" id="A0A9P6E7X8"/>